<proteinExistence type="predicted"/>
<dbReference type="InterPro" id="IPR016186">
    <property type="entry name" value="C-type_lectin-like/link_sf"/>
</dbReference>
<keyword evidence="2" id="KW-1185">Reference proteome</keyword>
<accession>A0A914C9M6</accession>
<evidence type="ECO:0000313" key="2">
    <source>
        <dbReference type="Proteomes" id="UP000887540"/>
    </source>
</evidence>
<dbReference type="SUPFAM" id="SSF56436">
    <property type="entry name" value="C-type lectin-like"/>
    <property type="match status" value="1"/>
</dbReference>
<name>A0A914C9M6_9BILA</name>
<dbReference type="PANTHER" id="PTHR22803">
    <property type="entry name" value="MANNOSE, PHOSPHOLIPASE, LECTIN RECEPTOR RELATED"/>
    <property type="match status" value="1"/>
</dbReference>
<dbReference type="Proteomes" id="UP000887540">
    <property type="component" value="Unplaced"/>
</dbReference>
<dbReference type="WBParaSite" id="ACRNAN_Path_637.g2361.t1">
    <property type="protein sequence ID" value="ACRNAN_Path_637.g2361.t1"/>
    <property type="gene ID" value="ACRNAN_Path_637.g2361"/>
</dbReference>
<reference evidence="3" key="1">
    <citation type="submission" date="2022-11" db="UniProtKB">
        <authorList>
            <consortium name="WormBaseParasite"/>
        </authorList>
    </citation>
    <scope>IDENTIFICATION</scope>
</reference>
<evidence type="ECO:0000259" key="1">
    <source>
        <dbReference type="PROSITE" id="PS50041"/>
    </source>
</evidence>
<dbReference type="PROSITE" id="PS50041">
    <property type="entry name" value="C_TYPE_LECTIN_2"/>
    <property type="match status" value="1"/>
</dbReference>
<dbReference type="InterPro" id="IPR050111">
    <property type="entry name" value="C-type_lectin/snaclec_domain"/>
</dbReference>
<feature type="domain" description="C-type lectin" evidence="1">
    <location>
        <begin position="1"/>
        <end position="103"/>
    </location>
</feature>
<dbReference type="SMART" id="SM00034">
    <property type="entry name" value="CLECT"/>
    <property type="match status" value="1"/>
</dbReference>
<dbReference type="InterPro" id="IPR001304">
    <property type="entry name" value="C-type_lectin-like"/>
</dbReference>
<dbReference type="Gene3D" id="3.10.100.10">
    <property type="entry name" value="Mannose-Binding Protein A, subunit A"/>
    <property type="match status" value="1"/>
</dbReference>
<dbReference type="Pfam" id="PF00059">
    <property type="entry name" value="Lectin_C"/>
    <property type="match status" value="1"/>
</dbReference>
<organism evidence="2 3">
    <name type="scientific">Acrobeloides nanus</name>
    <dbReference type="NCBI Taxonomy" id="290746"/>
    <lineage>
        <taxon>Eukaryota</taxon>
        <taxon>Metazoa</taxon>
        <taxon>Ecdysozoa</taxon>
        <taxon>Nematoda</taxon>
        <taxon>Chromadorea</taxon>
        <taxon>Rhabditida</taxon>
        <taxon>Tylenchina</taxon>
        <taxon>Cephalobomorpha</taxon>
        <taxon>Cephaloboidea</taxon>
        <taxon>Cephalobidae</taxon>
        <taxon>Acrobeloides</taxon>
    </lineage>
</organism>
<sequence>MFTKKPQIFQTAEELCVSYGGHLASITDAFTNKFIYTEALKAFAPDKLDVFWLGGITWDGVDWTWTDGTPFSYTNWDGQPFGDGDTCIEQQLSNGKWTTDICDNVEQYYVCALPPNVTTTTQMTTTAPLCDGNKCAAFCLEGTYKYVIK</sequence>
<dbReference type="InterPro" id="IPR016187">
    <property type="entry name" value="CTDL_fold"/>
</dbReference>
<dbReference type="AlphaFoldDB" id="A0A914C9M6"/>
<protein>
    <submittedName>
        <fullName evidence="3">C-type lectin domain-containing protein</fullName>
    </submittedName>
</protein>
<dbReference type="CDD" id="cd00037">
    <property type="entry name" value="CLECT"/>
    <property type="match status" value="1"/>
</dbReference>
<evidence type="ECO:0000313" key="3">
    <source>
        <dbReference type="WBParaSite" id="ACRNAN_Path_637.g2361.t1"/>
    </source>
</evidence>